<sequence>MARAVCNRFSFSDATLPKSIRALETPSSFSVVGFTGDVSPALDWCVPSSPWSSLWCVFPHDG</sequence>
<keyword evidence="3" id="KW-1185">Reference proteome</keyword>
<comment type="caution">
    <text evidence="1">The sequence shown here is derived from an EMBL/GenBank/DDBJ whole genome shotgun (WGS) entry which is preliminary data.</text>
</comment>
<proteinExistence type="predicted"/>
<dbReference type="EMBL" id="JYDJ01000012">
    <property type="protein sequence ID" value="KRX49796.1"/>
    <property type="molecule type" value="Genomic_DNA"/>
</dbReference>
<evidence type="ECO:0000313" key="1">
    <source>
        <dbReference type="EMBL" id="KRX32002.1"/>
    </source>
</evidence>
<evidence type="ECO:0000313" key="3">
    <source>
        <dbReference type="Proteomes" id="UP000055048"/>
    </source>
</evidence>
<dbReference type="EMBL" id="JYDJ01001437">
    <property type="protein sequence ID" value="KRX32002.1"/>
    <property type="molecule type" value="Genomic_DNA"/>
</dbReference>
<evidence type="ECO:0000313" key="2">
    <source>
        <dbReference type="EMBL" id="KRX49796.1"/>
    </source>
</evidence>
<gene>
    <name evidence="2" type="ORF">T05_13558</name>
    <name evidence="1" type="ORF">T05_15556</name>
</gene>
<reference evidence="1 3" key="1">
    <citation type="submission" date="2015-01" db="EMBL/GenBank/DDBJ databases">
        <title>Evolution of Trichinella species and genotypes.</title>
        <authorList>
            <person name="Korhonen P.K."/>
            <person name="Edoardo P."/>
            <person name="Giuseppe L.R."/>
            <person name="Gasser R.B."/>
        </authorList>
    </citation>
    <scope>NUCLEOTIDE SEQUENCE [LARGE SCALE GENOMIC DNA]</scope>
    <source>
        <strain evidence="1">ISS417</strain>
    </source>
</reference>
<organism evidence="1 3">
    <name type="scientific">Trichinella murrelli</name>
    <dbReference type="NCBI Taxonomy" id="144512"/>
    <lineage>
        <taxon>Eukaryota</taxon>
        <taxon>Metazoa</taxon>
        <taxon>Ecdysozoa</taxon>
        <taxon>Nematoda</taxon>
        <taxon>Enoplea</taxon>
        <taxon>Dorylaimia</taxon>
        <taxon>Trichinellida</taxon>
        <taxon>Trichinellidae</taxon>
        <taxon>Trichinella</taxon>
    </lineage>
</organism>
<dbReference type="Proteomes" id="UP000055048">
    <property type="component" value="Unassembled WGS sequence"/>
</dbReference>
<protein>
    <submittedName>
        <fullName evidence="1">Uncharacterized protein</fullName>
    </submittedName>
</protein>
<dbReference type="AlphaFoldDB" id="A0A0V0SZ65"/>
<accession>A0A0V0SZ65</accession>
<name>A0A0V0SZ65_9BILA</name>